<dbReference type="Proteomes" id="UP000266743">
    <property type="component" value="Chromosome 10"/>
</dbReference>
<dbReference type="AlphaFoldDB" id="A0A3L6KY89"/>
<protein>
    <submittedName>
        <fullName evidence="1">Uncharacterized protein</fullName>
    </submittedName>
</protein>
<evidence type="ECO:0000313" key="1">
    <source>
        <dbReference type="EMBL" id="RHW69343.1"/>
    </source>
</evidence>
<organism evidence="1">
    <name type="scientific">Trypanosoma brucei equiperdum</name>
    <dbReference type="NCBI Taxonomy" id="630700"/>
    <lineage>
        <taxon>Eukaryota</taxon>
        <taxon>Discoba</taxon>
        <taxon>Euglenozoa</taxon>
        <taxon>Kinetoplastea</taxon>
        <taxon>Metakinetoplastina</taxon>
        <taxon>Trypanosomatida</taxon>
        <taxon>Trypanosomatidae</taxon>
        <taxon>Trypanosoma</taxon>
    </lineage>
</organism>
<gene>
    <name evidence="1" type="ORF">DPX39_100132100</name>
</gene>
<dbReference type="EMBL" id="QSBY01000010">
    <property type="protein sequence ID" value="RHW69343.1"/>
    <property type="molecule type" value="Genomic_DNA"/>
</dbReference>
<sequence>MSGEKTGHTALGLGTSNPLSLTVARKHGKRCQDPKAIDSHAAAVERSIEARLTNDKIRKDKNREA</sequence>
<name>A0A3L6KY89_9TRYP</name>
<accession>A0A3L6KY89</accession>
<comment type="caution">
    <text evidence="1">The sequence shown here is derived from an EMBL/GenBank/DDBJ whole genome shotgun (WGS) entry which is preliminary data.</text>
</comment>
<reference evidence="1" key="1">
    <citation type="submission" date="2018-09" db="EMBL/GenBank/DDBJ databases">
        <title>whole genome sequence of T. equiperdum IVM-t1 strain.</title>
        <authorList>
            <person name="Suganuma K."/>
        </authorList>
    </citation>
    <scope>NUCLEOTIDE SEQUENCE [LARGE SCALE GENOMIC DNA]</scope>
    <source>
        <strain evidence="1">IVM-t1</strain>
    </source>
</reference>
<proteinExistence type="predicted"/>